<feature type="transmembrane region" description="Helical" evidence="7">
    <location>
        <begin position="70"/>
        <end position="90"/>
    </location>
</feature>
<organism evidence="9 10">
    <name type="scientific">Splendidivirga corallicola</name>
    <dbReference type="NCBI Taxonomy" id="3051826"/>
    <lineage>
        <taxon>Bacteria</taxon>
        <taxon>Pseudomonadati</taxon>
        <taxon>Bacteroidota</taxon>
        <taxon>Cytophagia</taxon>
        <taxon>Cytophagales</taxon>
        <taxon>Splendidivirgaceae</taxon>
        <taxon>Splendidivirga</taxon>
    </lineage>
</organism>
<dbReference type="Pfam" id="PF05090">
    <property type="entry name" value="HTTM"/>
    <property type="match status" value="1"/>
</dbReference>
<dbReference type="InterPro" id="IPR053934">
    <property type="entry name" value="HTTM_dom"/>
</dbReference>
<keyword evidence="4 7" id="KW-0472">Membrane</keyword>
<evidence type="ECO:0000313" key="10">
    <source>
        <dbReference type="Proteomes" id="UP001172082"/>
    </source>
</evidence>
<gene>
    <name evidence="9" type="ORF">QQ008_28400</name>
</gene>
<evidence type="ECO:0000256" key="3">
    <source>
        <dbReference type="ARBA" id="ARBA00022989"/>
    </source>
</evidence>
<dbReference type="InterPro" id="IPR007782">
    <property type="entry name" value="VKG_COase"/>
</dbReference>
<evidence type="ECO:0000256" key="4">
    <source>
        <dbReference type="ARBA" id="ARBA00023136"/>
    </source>
</evidence>
<keyword evidence="5" id="KW-1015">Disulfide bond</keyword>
<reference evidence="9" key="1">
    <citation type="submission" date="2023-06" db="EMBL/GenBank/DDBJ databases">
        <title>Genomic of Parafulvivirga corallium.</title>
        <authorList>
            <person name="Wang G."/>
        </authorList>
    </citation>
    <scope>NUCLEOTIDE SEQUENCE</scope>
    <source>
        <strain evidence="9">BMA10</strain>
    </source>
</reference>
<dbReference type="PANTHER" id="PTHR12639">
    <property type="entry name" value="VITAMIN K-DEPENDENT GAMMA-CARBOXYLASE"/>
    <property type="match status" value="1"/>
</dbReference>
<dbReference type="Pfam" id="PF22777">
    <property type="entry name" value="VKGC_lumenal_dom"/>
    <property type="match status" value="1"/>
</dbReference>
<evidence type="ECO:0000256" key="5">
    <source>
        <dbReference type="ARBA" id="ARBA00023157"/>
    </source>
</evidence>
<evidence type="ECO:0000256" key="7">
    <source>
        <dbReference type="SAM" id="Phobius"/>
    </source>
</evidence>
<evidence type="ECO:0000259" key="8">
    <source>
        <dbReference type="SMART" id="SM00752"/>
    </source>
</evidence>
<accession>A0ABT8KX43</accession>
<keyword evidence="2 7" id="KW-0812">Transmembrane</keyword>
<dbReference type="Proteomes" id="UP001172082">
    <property type="component" value="Unassembled WGS sequence"/>
</dbReference>
<evidence type="ECO:0000256" key="6">
    <source>
        <dbReference type="ARBA" id="ARBA00023239"/>
    </source>
</evidence>
<keyword evidence="3 7" id="KW-1133">Transmembrane helix</keyword>
<dbReference type="SMART" id="SM00752">
    <property type="entry name" value="HTTM"/>
    <property type="match status" value="1"/>
</dbReference>
<comment type="subcellular location">
    <subcellularLocation>
        <location evidence="1">Endomembrane system</location>
        <topology evidence="1">Multi-pass membrane protein</topology>
    </subcellularLocation>
</comment>
<proteinExistence type="predicted"/>
<evidence type="ECO:0000313" key="9">
    <source>
        <dbReference type="EMBL" id="MDN5205339.1"/>
    </source>
</evidence>
<feature type="transmembrane region" description="Helical" evidence="7">
    <location>
        <begin position="45"/>
        <end position="63"/>
    </location>
</feature>
<dbReference type="PANTHER" id="PTHR12639:SF7">
    <property type="entry name" value="HTTM DOMAIN-CONTAINING PROTEIN"/>
    <property type="match status" value="1"/>
</dbReference>
<keyword evidence="10" id="KW-1185">Reference proteome</keyword>
<evidence type="ECO:0000256" key="2">
    <source>
        <dbReference type="ARBA" id="ARBA00022692"/>
    </source>
</evidence>
<dbReference type="InterPro" id="IPR053935">
    <property type="entry name" value="VKGC_lumenal_dom"/>
</dbReference>
<feature type="transmembrane region" description="Helical" evidence="7">
    <location>
        <begin position="303"/>
        <end position="323"/>
    </location>
</feature>
<comment type="caution">
    <text evidence="9">The sequence shown here is derived from an EMBL/GenBank/DDBJ whole genome shotgun (WGS) entry which is preliminary data.</text>
</comment>
<feature type="transmembrane region" description="Helical" evidence="7">
    <location>
        <begin position="148"/>
        <end position="167"/>
    </location>
</feature>
<dbReference type="RefSeq" id="WP_346755360.1">
    <property type="nucleotide sequence ID" value="NZ_JAUJEA010000018.1"/>
</dbReference>
<dbReference type="InterPro" id="IPR011020">
    <property type="entry name" value="HTTM-like"/>
</dbReference>
<feature type="transmembrane region" description="Helical" evidence="7">
    <location>
        <begin position="12"/>
        <end position="33"/>
    </location>
</feature>
<feature type="transmembrane region" description="Helical" evidence="7">
    <location>
        <begin position="110"/>
        <end position="127"/>
    </location>
</feature>
<keyword evidence="6" id="KW-0456">Lyase</keyword>
<feature type="domain" description="HTTM-like" evidence="8">
    <location>
        <begin position="9"/>
        <end position="269"/>
    </location>
</feature>
<dbReference type="EMBL" id="JAUJEA010000018">
    <property type="protein sequence ID" value="MDN5205339.1"/>
    <property type="molecule type" value="Genomic_DNA"/>
</dbReference>
<name>A0ABT8KX43_9BACT</name>
<feature type="transmembrane region" description="Helical" evidence="7">
    <location>
        <begin position="232"/>
        <end position="265"/>
    </location>
</feature>
<evidence type="ECO:0000256" key="1">
    <source>
        <dbReference type="ARBA" id="ARBA00004127"/>
    </source>
</evidence>
<protein>
    <submittedName>
        <fullName evidence="9">HTTM domain-containing protein</fullName>
    </submittedName>
</protein>
<feature type="transmembrane region" description="Helical" evidence="7">
    <location>
        <begin position="204"/>
        <end position="225"/>
    </location>
</feature>
<sequence>MKNLFNYINKPVSIAPLATFRVLFGFIMLMSMIRFMANGWINEQYVAPQFFFTYFGFDWVKPLGAFGMHALFIVLALSAFMIMIGGYYRIFSTLFFLGFTYVELIDKTNYLNHYYFVSIVSFLMIWVPANRYFAIDILRKPSLKVSQVPLWIIGIFKLQLGLVYFYAGVAKLNPDWLLEALPLKIWLPANEHFPIIGNFFKYTWVAYVFSWFGAIYDLTIPFFLLNSKTRKYAYIAVIAFHVITRLLFPIGMFPFIMILATLIFFSEGFHHKFIALLSGALRKAKLWISSPEPSETKIFKFPYQRIVLSLFVLHFVIQIFLPWRFTLYPDKLFWTEEGFRFSWRVMLIEKAGYVIFHITDPDSGRAGEVYASDYLTPNQEKMMSTQPDMILQFAHYIGEQYQKKGIENPEIRAEAYVTLNGSGNRPFLDKTVDLMKVKESFGHKDWILPFKK</sequence>